<proteinExistence type="inferred from homology"/>
<feature type="domain" description="Polymerase nucleotidyl transferase" evidence="10">
    <location>
        <begin position="12"/>
        <end position="63"/>
    </location>
</feature>
<gene>
    <name evidence="11" type="ORF">WKR92_02840</name>
</gene>
<evidence type="ECO:0000256" key="3">
    <source>
        <dbReference type="ARBA" id="ARBA00022679"/>
    </source>
</evidence>
<evidence type="ECO:0000256" key="4">
    <source>
        <dbReference type="ARBA" id="ARBA00022695"/>
    </source>
</evidence>
<keyword evidence="12" id="KW-1185">Reference proteome</keyword>
<dbReference type="Gene3D" id="3.30.460.10">
    <property type="entry name" value="Beta Polymerase, domain 2"/>
    <property type="match status" value="1"/>
</dbReference>
<dbReference type="PANTHER" id="PTHR33571">
    <property type="entry name" value="SSL8005 PROTEIN"/>
    <property type="match status" value="1"/>
</dbReference>
<sequence>MITQQQVDIIHDVTHRFQPTLIGIFGSYARGEQRPGSDLDILIDFGHRVNLLEIVALEDELSAIPTKALCL</sequence>
<organism evidence="11 12">
    <name type="scientific">Albibacterium profundi</name>
    <dbReference type="NCBI Taxonomy" id="3134906"/>
    <lineage>
        <taxon>Bacteria</taxon>
        <taxon>Pseudomonadati</taxon>
        <taxon>Bacteroidota</taxon>
        <taxon>Sphingobacteriia</taxon>
        <taxon>Sphingobacteriales</taxon>
        <taxon>Sphingobacteriaceae</taxon>
        <taxon>Albibacterium</taxon>
    </lineage>
</organism>
<name>A0ABV5CB32_9SPHI</name>
<evidence type="ECO:0000256" key="6">
    <source>
        <dbReference type="ARBA" id="ARBA00022741"/>
    </source>
</evidence>
<dbReference type="Proteomes" id="UP001580928">
    <property type="component" value="Unassembled WGS sequence"/>
</dbReference>
<protein>
    <submittedName>
        <fullName evidence="11">Nucleotidyltransferase domain-containing protein</fullName>
    </submittedName>
</protein>
<evidence type="ECO:0000313" key="11">
    <source>
        <dbReference type="EMBL" id="MFB5944762.1"/>
    </source>
</evidence>
<evidence type="ECO:0000256" key="7">
    <source>
        <dbReference type="ARBA" id="ARBA00022840"/>
    </source>
</evidence>
<evidence type="ECO:0000256" key="8">
    <source>
        <dbReference type="ARBA" id="ARBA00022842"/>
    </source>
</evidence>
<keyword evidence="4" id="KW-0548">Nucleotidyltransferase</keyword>
<evidence type="ECO:0000256" key="5">
    <source>
        <dbReference type="ARBA" id="ARBA00022723"/>
    </source>
</evidence>
<comment type="caution">
    <text evidence="11">The sequence shown here is derived from an EMBL/GenBank/DDBJ whole genome shotgun (WGS) entry which is preliminary data.</text>
</comment>
<evidence type="ECO:0000256" key="1">
    <source>
        <dbReference type="ARBA" id="ARBA00001946"/>
    </source>
</evidence>
<comment type="similarity">
    <text evidence="9">Belongs to the MntA antitoxin family.</text>
</comment>
<evidence type="ECO:0000259" key="10">
    <source>
        <dbReference type="Pfam" id="PF01909"/>
    </source>
</evidence>
<comment type="cofactor">
    <cofactor evidence="1">
        <name>Mg(2+)</name>
        <dbReference type="ChEBI" id="CHEBI:18420"/>
    </cofactor>
</comment>
<dbReference type="InterPro" id="IPR043519">
    <property type="entry name" value="NT_sf"/>
</dbReference>
<keyword evidence="5" id="KW-0479">Metal-binding</keyword>
<evidence type="ECO:0000256" key="9">
    <source>
        <dbReference type="ARBA" id="ARBA00038276"/>
    </source>
</evidence>
<dbReference type="EMBL" id="JBBVGT010000002">
    <property type="protein sequence ID" value="MFB5944762.1"/>
    <property type="molecule type" value="Genomic_DNA"/>
</dbReference>
<dbReference type="InterPro" id="IPR002934">
    <property type="entry name" value="Polymerase_NTP_transf_dom"/>
</dbReference>
<dbReference type="PANTHER" id="PTHR33571:SF14">
    <property type="entry name" value="PROTEIN ADENYLYLTRANSFERASE MJ0435-RELATED"/>
    <property type="match status" value="1"/>
</dbReference>
<evidence type="ECO:0000313" key="12">
    <source>
        <dbReference type="Proteomes" id="UP001580928"/>
    </source>
</evidence>
<keyword evidence="7" id="KW-0067">ATP-binding</keyword>
<keyword evidence="2" id="KW-1277">Toxin-antitoxin system</keyword>
<dbReference type="RefSeq" id="WP_375556323.1">
    <property type="nucleotide sequence ID" value="NZ_JBBVGT010000002.1"/>
</dbReference>
<reference evidence="11 12" key="1">
    <citation type="submission" date="2024-04" db="EMBL/GenBank/DDBJ databases">
        <title>Albibacterium profundi sp. nov., isolated from sediment of the Challenger Deep of Mariana Trench.</title>
        <authorList>
            <person name="Wang Y."/>
        </authorList>
    </citation>
    <scope>NUCLEOTIDE SEQUENCE [LARGE SCALE GENOMIC DNA]</scope>
    <source>
        <strain evidence="11 12">RHL897</strain>
    </source>
</reference>
<evidence type="ECO:0000256" key="2">
    <source>
        <dbReference type="ARBA" id="ARBA00022649"/>
    </source>
</evidence>
<dbReference type="Pfam" id="PF01909">
    <property type="entry name" value="NTP_transf_2"/>
    <property type="match status" value="1"/>
</dbReference>
<keyword evidence="8" id="KW-0460">Magnesium</keyword>
<keyword evidence="6" id="KW-0547">Nucleotide-binding</keyword>
<dbReference type="SUPFAM" id="SSF81301">
    <property type="entry name" value="Nucleotidyltransferase"/>
    <property type="match status" value="1"/>
</dbReference>
<keyword evidence="3" id="KW-0808">Transferase</keyword>
<dbReference type="InterPro" id="IPR052038">
    <property type="entry name" value="Type-VII_TA_antitoxin"/>
</dbReference>
<dbReference type="CDD" id="cd05403">
    <property type="entry name" value="NT_KNTase_like"/>
    <property type="match status" value="1"/>
</dbReference>
<accession>A0ABV5CB32</accession>